<evidence type="ECO:0000313" key="2">
    <source>
        <dbReference type="EMBL" id="MBT9311693.1"/>
    </source>
</evidence>
<keyword evidence="3" id="KW-1185">Reference proteome</keyword>
<evidence type="ECO:0000313" key="3">
    <source>
        <dbReference type="Proteomes" id="UP001196661"/>
    </source>
</evidence>
<feature type="region of interest" description="Disordered" evidence="1">
    <location>
        <begin position="79"/>
        <end position="99"/>
    </location>
</feature>
<comment type="caution">
    <text evidence="2">The sequence shown here is derived from an EMBL/GenBank/DDBJ whole genome shotgun (WGS) entry which is preliminary data.</text>
</comment>
<accession>A0ABS5Y1J6</accession>
<protein>
    <submittedName>
        <fullName evidence="2">Uncharacterized protein</fullName>
    </submittedName>
</protein>
<gene>
    <name evidence="2" type="ORF">IXB28_05710</name>
</gene>
<sequence length="99" mass="10520">MLLSMGGCGAKKLKIPQEVEAVARPCYAALVAPERTPQLEPARAMEDGTFLILWSMAEAEDEKGSCSVDGSGALLLVTNNADVKTSPEEKTTEEAPPQE</sequence>
<dbReference type="EMBL" id="JADOER010000004">
    <property type="protein sequence ID" value="MBT9311693.1"/>
    <property type="molecule type" value="Genomic_DNA"/>
</dbReference>
<name>A0ABS5Y1J6_9CYAN</name>
<organism evidence="2 3">
    <name type="scientific">Leptothoe kymatousa TAU-MAC 1615</name>
    <dbReference type="NCBI Taxonomy" id="2364775"/>
    <lineage>
        <taxon>Bacteria</taxon>
        <taxon>Bacillati</taxon>
        <taxon>Cyanobacteriota</taxon>
        <taxon>Cyanophyceae</taxon>
        <taxon>Nodosilineales</taxon>
        <taxon>Cymatolegaceae</taxon>
        <taxon>Leptothoe</taxon>
        <taxon>Leptothoe kymatousa</taxon>
    </lineage>
</organism>
<evidence type="ECO:0000256" key="1">
    <source>
        <dbReference type="SAM" id="MobiDB-lite"/>
    </source>
</evidence>
<dbReference type="Proteomes" id="UP001196661">
    <property type="component" value="Unassembled WGS sequence"/>
</dbReference>
<reference evidence="2 3" key="1">
    <citation type="journal article" date="2021" name="Mar. Drugs">
        <title>Genome Reduction and Secondary Metabolism of the Marine Sponge-Associated Cyanobacterium Leptothoe.</title>
        <authorList>
            <person name="Konstantinou D."/>
            <person name="Popin R.V."/>
            <person name="Fewer D.P."/>
            <person name="Sivonen K."/>
            <person name="Gkelis S."/>
        </authorList>
    </citation>
    <scope>NUCLEOTIDE SEQUENCE [LARGE SCALE GENOMIC DNA]</scope>
    <source>
        <strain evidence="2 3">TAU-MAC 1615</strain>
    </source>
</reference>
<proteinExistence type="predicted"/>
<dbReference type="RefSeq" id="WP_215617564.1">
    <property type="nucleotide sequence ID" value="NZ_JADOER010000004.1"/>
</dbReference>